<proteinExistence type="predicted"/>
<evidence type="ECO:0000313" key="1">
    <source>
        <dbReference type="EMBL" id="KAK6302461.1"/>
    </source>
</evidence>
<gene>
    <name evidence="1" type="ORF">J4Q44_G00268160</name>
</gene>
<sequence>MAAHSCIINAWSLSEFVGFCLSTRLLRIDHKFSMGLRSGEFPGHGPKMSMFCSPSHLVIPFALWQGAPSCWKRHCSSPNCSWMVGRSCSRRMCWYHSLFMAVFLGKVVSESTPLAEKQPHT</sequence>
<dbReference type="EMBL" id="JAGTTL010000025">
    <property type="protein sequence ID" value="KAK6302461.1"/>
    <property type="molecule type" value="Genomic_DNA"/>
</dbReference>
<comment type="caution">
    <text evidence="1">The sequence shown here is derived from an EMBL/GenBank/DDBJ whole genome shotgun (WGS) entry which is preliminary data.</text>
</comment>
<name>A0AAN8LK83_9TELE</name>
<reference evidence="1 2" key="1">
    <citation type="submission" date="2021-04" db="EMBL/GenBank/DDBJ databases">
        <authorList>
            <person name="De Guttry C."/>
            <person name="Zahm M."/>
            <person name="Klopp C."/>
            <person name="Cabau C."/>
            <person name="Louis A."/>
            <person name="Berthelot C."/>
            <person name="Parey E."/>
            <person name="Roest Crollius H."/>
            <person name="Montfort J."/>
            <person name="Robinson-Rechavi M."/>
            <person name="Bucao C."/>
            <person name="Bouchez O."/>
            <person name="Gislard M."/>
            <person name="Lluch J."/>
            <person name="Milhes M."/>
            <person name="Lampietro C."/>
            <person name="Lopez Roques C."/>
            <person name="Donnadieu C."/>
            <person name="Braasch I."/>
            <person name="Desvignes T."/>
            <person name="Postlethwait J."/>
            <person name="Bobe J."/>
            <person name="Wedekind C."/>
            <person name="Guiguen Y."/>
        </authorList>
    </citation>
    <scope>NUCLEOTIDE SEQUENCE [LARGE SCALE GENOMIC DNA]</scope>
    <source>
        <strain evidence="1">Cs_M1</strain>
        <tissue evidence="1">Blood</tissue>
    </source>
</reference>
<dbReference type="AlphaFoldDB" id="A0AAN8LK83"/>
<evidence type="ECO:0000313" key="2">
    <source>
        <dbReference type="Proteomes" id="UP001356427"/>
    </source>
</evidence>
<protein>
    <submittedName>
        <fullName evidence="1">Uncharacterized protein</fullName>
    </submittedName>
</protein>
<organism evidence="1 2">
    <name type="scientific">Coregonus suidteri</name>
    <dbReference type="NCBI Taxonomy" id="861788"/>
    <lineage>
        <taxon>Eukaryota</taxon>
        <taxon>Metazoa</taxon>
        <taxon>Chordata</taxon>
        <taxon>Craniata</taxon>
        <taxon>Vertebrata</taxon>
        <taxon>Euteleostomi</taxon>
        <taxon>Actinopterygii</taxon>
        <taxon>Neopterygii</taxon>
        <taxon>Teleostei</taxon>
        <taxon>Protacanthopterygii</taxon>
        <taxon>Salmoniformes</taxon>
        <taxon>Salmonidae</taxon>
        <taxon>Coregoninae</taxon>
        <taxon>Coregonus</taxon>
    </lineage>
</organism>
<keyword evidence="2" id="KW-1185">Reference proteome</keyword>
<accession>A0AAN8LK83</accession>
<dbReference type="Proteomes" id="UP001356427">
    <property type="component" value="Unassembled WGS sequence"/>
</dbReference>